<dbReference type="EMBL" id="BARU01003191">
    <property type="protein sequence ID" value="GAH21341.1"/>
    <property type="molecule type" value="Genomic_DNA"/>
</dbReference>
<dbReference type="Pfam" id="PF14082">
    <property type="entry name" value="SduA_C"/>
    <property type="match status" value="1"/>
</dbReference>
<gene>
    <name evidence="2" type="ORF">S03H2_07050</name>
</gene>
<reference evidence="2" key="1">
    <citation type="journal article" date="2014" name="Front. Microbiol.">
        <title>High frequency of phylogenetically diverse reductive dehalogenase-homologous genes in deep subseafloor sedimentary metagenomes.</title>
        <authorList>
            <person name="Kawai M."/>
            <person name="Futagami T."/>
            <person name="Toyoda A."/>
            <person name="Takaki Y."/>
            <person name="Nishi S."/>
            <person name="Hori S."/>
            <person name="Arai W."/>
            <person name="Tsubouchi T."/>
            <person name="Morono Y."/>
            <person name="Uchiyama I."/>
            <person name="Ito T."/>
            <person name="Fujiyama A."/>
            <person name="Inagaki F."/>
            <person name="Takami H."/>
        </authorList>
    </citation>
    <scope>NUCLEOTIDE SEQUENCE</scope>
    <source>
        <strain evidence="2">Expedition CK06-06</strain>
    </source>
</reference>
<proteinExistence type="predicted"/>
<feature type="non-terminal residue" evidence="2">
    <location>
        <position position="50"/>
    </location>
</feature>
<evidence type="ECO:0000313" key="2">
    <source>
        <dbReference type="EMBL" id="GAH21341.1"/>
    </source>
</evidence>
<protein>
    <recommendedName>
        <fullName evidence="1">Shedu protein SduA C-terminal domain-containing protein</fullName>
    </recommendedName>
</protein>
<dbReference type="AlphaFoldDB" id="X1DKB6"/>
<comment type="caution">
    <text evidence="2">The sequence shown here is derived from an EMBL/GenBank/DDBJ whole genome shotgun (WGS) entry which is preliminary data.</text>
</comment>
<accession>X1DKB6</accession>
<dbReference type="InterPro" id="IPR025359">
    <property type="entry name" value="SduA_C"/>
</dbReference>
<name>X1DKB6_9ZZZZ</name>
<sequence length="50" mass="5715">MPGLMKPKGFVVIGKTSSLSEDKRLKLKIRNKIFSDSLEIITYDDLFNRA</sequence>
<feature type="domain" description="Shedu protein SduA C-terminal" evidence="1">
    <location>
        <begin position="5"/>
        <end position="46"/>
    </location>
</feature>
<evidence type="ECO:0000259" key="1">
    <source>
        <dbReference type="Pfam" id="PF14082"/>
    </source>
</evidence>
<organism evidence="2">
    <name type="scientific">marine sediment metagenome</name>
    <dbReference type="NCBI Taxonomy" id="412755"/>
    <lineage>
        <taxon>unclassified sequences</taxon>
        <taxon>metagenomes</taxon>
        <taxon>ecological metagenomes</taxon>
    </lineage>
</organism>